<keyword evidence="2" id="KW-0805">Transcription regulation</keyword>
<dbReference type="Pfam" id="PF00010">
    <property type="entry name" value="HLH"/>
    <property type="match status" value="1"/>
</dbReference>
<dbReference type="PROSITE" id="PS50888">
    <property type="entry name" value="BHLH"/>
    <property type="match status" value="1"/>
</dbReference>
<dbReference type="GO" id="GO:0090575">
    <property type="term" value="C:RNA polymerase II transcription regulator complex"/>
    <property type="evidence" value="ECO:0007669"/>
    <property type="project" value="TreeGrafter"/>
</dbReference>
<dbReference type="OrthoDB" id="1935281at2759"/>
<dbReference type="EMBL" id="CM017323">
    <property type="protein sequence ID" value="KAE8022454.1"/>
    <property type="molecule type" value="Genomic_DNA"/>
</dbReference>
<evidence type="ECO:0000256" key="1">
    <source>
        <dbReference type="ARBA" id="ARBA00004123"/>
    </source>
</evidence>
<keyword evidence="4" id="KW-0804">Transcription</keyword>
<dbReference type="InterPro" id="IPR015660">
    <property type="entry name" value="MASH1/Ascl1a-like"/>
</dbReference>
<evidence type="ECO:0000256" key="3">
    <source>
        <dbReference type="ARBA" id="ARBA00023125"/>
    </source>
</evidence>
<dbReference type="CDD" id="cd18914">
    <property type="entry name" value="bHLH_AtORG2_like"/>
    <property type="match status" value="1"/>
</dbReference>
<dbReference type="AlphaFoldDB" id="A0A5N6R1H7"/>
<evidence type="ECO:0000256" key="5">
    <source>
        <dbReference type="ARBA" id="ARBA00023242"/>
    </source>
</evidence>
<keyword evidence="8" id="KW-1185">Reference proteome</keyword>
<proteinExistence type="predicted"/>
<evidence type="ECO:0000256" key="4">
    <source>
        <dbReference type="ARBA" id="ARBA00023163"/>
    </source>
</evidence>
<evidence type="ECO:0000313" key="7">
    <source>
        <dbReference type="EMBL" id="KAE8022454.1"/>
    </source>
</evidence>
<sequence length="262" mass="29687">MATKRKSLKLQPRARSMFPFHQSTHDELVWLSFPNLHQEDIIPQDLIVQDQASVGANKFGKAHPHKILSSLNNGEAANTSNCDHKKIVRRDTEKKRRQQMAILNASLRSLLPAEIIQGKRSVSDHMNEAVNYIKYLKNKIEELSIRKNKLRNLSPDGNERSENCLVDRVMVHPCWGRVEIIMTSNVKEEGLLLSKVLEILLQEGLSVASCVSTKANERLFYSIQSEVNNDLEGLDLPGLQRKLNDLILSSRRASESDIVSIC</sequence>
<dbReference type="InterPro" id="IPR011598">
    <property type="entry name" value="bHLH_dom"/>
</dbReference>
<name>A0A5N6R1H7_9ROSI</name>
<dbReference type="Gene3D" id="4.10.280.10">
    <property type="entry name" value="Helix-loop-helix DNA-binding domain"/>
    <property type="match status" value="1"/>
</dbReference>
<protein>
    <recommendedName>
        <fullName evidence="6">BHLH domain-containing protein</fullName>
    </recommendedName>
</protein>
<gene>
    <name evidence="7" type="ORF">FH972_008252</name>
</gene>
<dbReference type="PANTHER" id="PTHR13935">
    <property type="entry name" value="ACHAETE-SCUTE TRANSCRIPTION FACTOR-RELATED"/>
    <property type="match status" value="1"/>
</dbReference>
<organism evidence="7 8">
    <name type="scientific">Carpinus fangiana</name>
    <dbReference type="NCBI Taxonomy" id="176857"/>
    <lineage>
        <taxon>Eukaryota</taxon>
        <taxon>Viridiplantae</taxon>
        <taxon>Streptophyta</taxon>
        <taxon>Embryophyta</taxon>
        <taxon>Tracheophyta</taxon>
        <taxon>Spermatophyta</taxon>
        <taxon>Magnoliopsida</taxon>
        <taxon>eudicotyledons</taxon>
        <taxon>Gunneridae</taxon>
        <taxon>Pentapetalae</taxon>
        <taxon>rosids</taxon>
        <taxon>fabids</taxon>
        <taxon>Fagales</taxon>
        <taxon>Betulaceae</taxon>
        <taxon>Carpinus</taxon>
    </lineage>
</organism>
<evidence type="ECO:0000259" key="6">
    <source>
        <dbReference type="PROSITE" id="PS50888"/>
    </source>
</evidence>
<comment type="subcellular location">
    <subcellularLocation>
        <location evidence="1">Nucleus</location>
    </subcellularLocation>
</comment>
<dbReference type="PANTHER" id="PTHR13935:SF106">
    <property type="entry name" value="ACHAETE-SCUTE COMPLEX PROTEIN T5-RELATED"/>
    <property type="match status" value="1"/>
</dbReference>
<reference evidence="7 8" key="1">
    <citation type="submission" date="2019-06" db="EMBL/GenBank/DDBJ databases">
        <title>A chromosomal-level reference genome of Carpinus fangiana (Coryloideae, Betulaceae).</title>
        <authorList>
            <person name="Yang X."/>
            <person name="Wang Z."/>
            <person name="Zhang L."/>
            <person name="Hao G."/>
            <person name="Liu J."/>
            <person name="Yang Y."/>
        </authorList>
    </citation>
    <scope>NUCLEOTIDE SEQUENCE [LARGE SCALE GENOMIC DNA]</scope>
    <source>
        <strain evidence="7">Cfa_2016G</strain>
        <tissue evidence="7">Leaf</tissue>
    </source>
</reference>
<dbReference type="SUPFAM" id="SSF47459">
    <property type="entry name" value="HLH, helix-loop-helix DNA-binding domain"/>
    <property type="match status" value="1"/>
</dbReference>
<accession>A0A5N6R1H7</accession>
<dbReference type="GO" id="GO:0046983">
    <property type="term" value="F:protein dimerization activity"/>
    <property type="evidence" value="ECO:0007669"/>
    <property type="project" value="InterPro"/>
</dbReference>
<evidence type="ECO:0000256" key="2">
    <source>
        <dbReference type="ARBA" id="ARBA00023015"/>
    </source>
</evidence>
<evidence type="ECO:0000313" key="8">
    <source>
        <dbReference type="Proteomes" id="UP000327013"/>
    </source>
</evidence>
<keyword evidence="3" id="KW-0238">DNA-binding</keyword>
<dbReference type="GO" id="GO:0000977">
    <property type="term" value="F:RNA polymerase II transcription regulatory region sequence-specific DNA binding"/>
    <property type="evidence" value="ECO:0007669"/>
    <property type="project" value="TreeGrafter"/>
</dbReference>
<keyword evidence="5" id="KW-0539">Nucleus</keyword>
<dbReference type="InterPro" id="IPR036638">
    <property type="entry name" value="HLH_DNA-bd_sf"/>
</dbReference>
<dbReference type="GO" id="GO:0000981">
    <property type="term" value="F:DNA-binding transcription factor activity, RNA polymerase II-specific"/>
    <property type="evidence" value="ECO:0007669"/>
    <property type="project" value="TreeGrafter"/>
</dbReference>
<dbReference type="Proteomes" id="UP000327013">
    <property type="component" value="Chromosome 3"/>
</dbReference>
<feature type="domain" description="BHLH" evidence="6">
    <location>
        <begin position="84"/>
        <end position="136"/>
    </location>
</feature>